<evidence type="ECO:0000313" key="2">
    <source>
        <dbReference type="EMBL" id="MFD2234053.1"/>
    </source>
</evidence>
<dbReference type="PANTHER" id="PTHR44366">
    <property type="entry name" value="UDP-N-ACETYLGLUCOSAMINE--PEPTIDE N-ACETYLGLUCOSAMINYLTRANSFERASE 110 KDA SUBUNIT"/>
    <property type="match status" value="1"/>
</dbReference>
<protein>
    <submittedName>
        <fullName evidence="2">Tetratricopeptide repeat protein</fullName>
    </submittedName>
</protein>
<evidence type="ECO:0000256" key="1">
    <source>
        <dbReference type="PROSITE-ProRule" id="PRU00339"/>
    </source>
</evidence>
<feature type="repeat" description="TPR" evidence="1">
    <location>
        <begin position="49"/>
        <end position="82"/>
    </location>
</feature>
<feature type="repeat" description="TPR" evidence="1">
    <location>
        <begin position="83"/>
        <end position="116"/>
    </location>
</feature>
<name>A0ABW5CDC2_9PROT</name>
<organism evidence="2 3">
    <name type="scientific">Phaeospirillum tilakii</name>
    <dbReference type="NCBI Taxonomy" id="741673"/>
    <lineage>
        <taxon>Bacteria</taxon>
        <taxon>Pseudomonadati</taxon>
        <taxon>Pseudomonadota</taxon>
        <taxon>Alphaproteobacteria</taxon>
        <taxon>Rhodospirillales</taxon>
        <taxon>Rhodospirillaceae</taxon>
        <taxon>Phaeospirillum</taxon>
    </lineage>
</organism>
<dbReference type="SMART" id="SM00028">
    <property type="entry name" value="TPR"/>
    <property type="match status" value="4"/>
</dbReference>
<accession>A0ABW5CDC2</accession>
<reference evidence="3" key="1">
    <citation type="journal article" date="2019" name="Int. J. Syst. Evol. Microbiol.">
        <title>The Global Catalogue of Microorganisms (GCM) 10K type strain sequencing project: providing services to taxonomists for standard genome sequencing and annotation.</title>
        <authorList>
            <consortium name="The Broad Institute Genomics Platform"/>
            <consortium name="The Broad Institute Genome Sequencing Center for Infectious Disease"/>
            <person name="Wu L."/>
            <person name="Ma J."/>
        </authorList>
    </citation>
    <scope>NUCLEOTIDE SEQUENCE [LARGE SCALE GENOMIC DNA]</scope>
    <source>
        <strain evidence="3">KCTC 15012</strain>
    </source>
</reference>
<evidence type="ECO:0000313" key="3">
    <source>
        <dbReference type="Proteomes" id="UP001597296"/>
    </source>
</evidence>
<dbReference type="PANTHER" id="PTHR44366:SF1">
    <property type="entry name" value="UDP-N-ACETYLGLUCOSAMINE--PEPTIDE N-ACETYLGLUCOSAMINYLTRANSFERASE 110 KDA SUBUNIT"/>
    <property type="match status" value="1"/>
</dbReference>
<dbReference type="InterPro" id="IPR037919">
    <property type="entry name" value="OGT"/>
</dbReference>
<keyword evidence="3" id="KW-1185">Reference proteome</keyword>
<dbReference type="PROSITE" id="PS50005">
    <property type="entry name" value="TPR"/>
    <property type="match status" value="2"/>
</dbReference>
<gene>
    <name evidence="2" type="ORF">ACFSNB_09560</name>
</gene>
<dbReference type="SUPFAM" id="SSF53756">
    <property type="entry name" value="UDP-Glycosyltransferase/glycogen phosphorylase"/>
    <property type="match status" value="1"/>
</dbReference>
<dbReference type="SUPFAM" id="SSF48452">
    <property type="entry name" value="TPR-like"/>
    <property type="match status" value="1"/>
</dbReference>
<sequence length="460" mass="49141">MADLGDRTADDVDAPDPEIEQARALVHQGRNAEAIESLLATVKARPGFAGAYSMLGSILRFEGEIDAAIAAHRQAIACDPARAEAYSCLGAALCDRGELDAAIEAHRQAIALGANGAGAYAPLAAALLAKGEIEPAREMTAAALARNPTDAPAHFTLARLRLLDGDLRRGWEEYEWRTRPGVMWRTVRAFPCPPWQGEDPLGRTLLLHAEQGLGDTIQFVRFAARLEAAGARLVLEVQPPLAGLIARSFPCAQVLRKGEPLPPVDFHCPLGSLPHRFDIGLDQLPGPVPYLVPDPAAVAEWRRRLGGLGGLKIGIAWAGNPAYQADHARSFAPGRVAALIAALSRPGITLFALQKDPRPEDRAALAAAAGQVLDLSAVVGDFDHTGAIATALDLIVSTDTSLPHLTGALGLPTWLLLPRVPDWRWLLDRPDTPWYPSLRLFRQQQAGDWDGVLAALAAAL</sequence>
<dbReference type="InterPro" id="IPR019734">
    <property type="entry name" value="TPR_rpt"/>
</dbReference>
<dbReference type="Gene3D" id="3.40.50.2000">
    <property type="entry name" value="Glycogen Phosphorylase B"/>
    <property type="match status" value="1"/>
</dbReference>
<dbReference type="Proteomes" id="UP001597296">
    <property type="component" value="Unassembled WGS sequence"/>
</dbReference>
<dbReference type="Gene3D" id="1.25.40.10">
    <property type="entry name" value="Tetratricopeptide repeat domain"/>
    <property type="match status" value="1"/>
</dbReference>
<dbReference type="RefSeq" id="WP_377315951.1">
    <property type="nucleotide sequence ID" value="NZ_JBHUIY010000016.1"/>
</dbReference>
<dbReference type="InterPro" id="IPR011990">
    <property type="entry name" value="TPR-like_helical_dom_sf"/>
</dbReference>
<proteinExistence type="predicted"/>
<keyword evidence="1" id="KW-0802">TPR repeat</keyword>
<dbReference type="EMBL" id="JBHUIY010000016">
    <property type="protein sequence ID" value="MFD2234053.1"/>
    <property type="molecule type" value="Genomic_DNA"/>
</dbReference>
<comment type="caution">
    <text evidence="2">The sequence shown here is derived from an EMBL/GenBank/DDBJ whole genome shotgun (WGS) entry which is preliminary data.</text>
</comment>
<dbReference type="Pfam" id="PF13414">
    <property type="entry name" value="TPR_11"/>
    <property type="match status" value="1"/>
</dbReference>